<dbReference type="RefSeq" id="WP_003510902.1">
    <property type="nucleotide sequence ID" value="NZ_FQVI01000008.1"/>
</dbReference>
<sequence>MLSLCPVSLAEANAFVAEHHRHHKPVRGHKFSLGCMVDGRLAGVAIVGRPVSRYLDDGLTLEVNRLCTDGTQNACSFLYGAAARAARTMGYRKIITYILDTENGVSLRAAGWKCAGLAGGKMWTGKRRPSEPLYPAQMKYRYEKEWNGR</sequence>
<organism evidence="1 2">
    <name type="scientific">Lactonifactor longoviformis DSM 17459</name>
    <dbReference type="NCBI Taxonomy" id="1122155"/>
    <lineage>
        <taxon>Bacteria</taxon>
        <taxon>Bacillati</taxon>
        <taxon>Bacillota</taxon>
        <taxon>Clostridia</taxon>
        <taxon>Eubacteriales</taxon>
        <taxon>Clostridiaceae</taxon>
        <taxon>Lactonifactor</taxon>
    </lineage>
</organism>
<dbReference type="OrthoDB" id="1653618at2"/>
<evidence type="ECO:0008006" key="3">
    <source>
        <dbReference type="Google" id="ProtNLM"/>
    </source>
</evidence>
<reference evidence="1 2" key="1">
    <citation type="submission" date="2016-11" db="EMBL/GenBank/DDBJ databases">
        <authorList>
            <person name="Jaros S."/>
            <person name="Januszkiewicz K."/>
            <person name="Wedrychowicz H."/>
        </authorList>
    </citation>
    <scope>NUCLEOTIDE SEQUENCE [LARGE SCALE GENOMIC DNA]</scope>
    <source>
        <strain evidence="1 2">DSM 17459</strain>
    </source>
</reference>
<gene>
    <name evidence="1" type="ORF">SAMN02745158_01895</name>
</gene>
<keyword evidence="2" id="KW-1185">Reference proteome</keyword>
<dbReference type="EMBL" id="FQVI01000008">
    <property type="protein sequence ID" value="SHE90067.1"/>
    <property type="molecule type" value="Genomic_DNA"/>
</dbReference>
<dbReference type="Proteomes" id="UP000184245">
    <property type="component" value="Unassembled WGS sequence"/>
</dbReference>
<dbReference type="STRING" id="1122155.SAMN02745158_01895"/>
<protein>
    <recommendedName>
        <fullName evidence="3">N-acetyltransferase domain-containing protein</fullName>
    </recommendedName>
</protein>
<name>A0A1M4X9B6_9CLOT</name>
<accession>A0A1M4X9B6</accession>
<dbReference type="NCBIfam" id="NF045478">
    <property type="entry name" value="XF1762_fam"/>
    <property type="match status" value="1"/>
</dbReference>
<proteinExistence type="predicted"/>
<evidence type="ECO:0000313" key="1">
    <source>
        <dbReference type="EMBL" id="SHE90067.1"/>
    </source>
</evidence>
<evidence type="ECO:0000313" key="2">
    <source>
        <dbReference type="Proteomes" id="UP000184245"/>
    </source>
</evidence>
<dbReference type="InterPro" id="IPR053780">
    <property type="entry name" value="Gp66-like"/>
</dbReference>
<dbReference type="AlphaFoldDB" id="A0A1M4X9B6"/>